<feature type="compositionally biased region" description="Basic and acidic residues" evidence="4">
    <location>
        <begin position="479"/>
        <end position="496"/>
    </location>
</feature>
<evidence type="ECO:0000256" key="4">
    <source>
        <dbReference type="SAM" id="MobiDB-lite"/>
    </source>
</evidence>
<sequence>MCCGDDGQWQKDENIKCVVAQASTDQFTMLRSQATAKPVKRRRHAVILATRSFDICEFNQITTRLLMRTLCPDLLVSLCVAKLETRSSVKVTKDKSSDTLRKKHGDKATHGQFVQKKTLADFDKLEKDIKDMIKANDQARLSKMWKRLDFNGNNIVSLAEVDKLVNEQFPLLNHKPALMRAFQATLRGGNGDEWVQKHEFKMLLGNLFYFNKLFWLFDQVDEDHDRRMDLKEFQWCMSMCGLKMSQAKAEAEFKKIDVNGGGIVLFDEFCRYFTDRQCPEDVRRDHLLKRQRIDVHQWPAPGLPDKIYRPHVQEPEHSIKISGQPTGVARYIPKNFRHQQYIDSIRSAEYLGEDSPYNHLGGTFWKARRYNVTYNPIPADSSVLPGVHFHSRLNVWVVEWHEQERHRIKYVRASYGFMRAKMNAEAFRRDLVQAGRVDNRRTDRQIQIQQLARAESRRLFKKKFDRKDARRVGNSGSKKGNERKVRRDYQRRGLLP</sequence>
<evidence type="ECO:0000313" key="6">
    <source>
        <dbReference type="EMBL" id="CAK9037240.1"/>
    </source>
</evidence>
<comment type="caution">
    <text evidence="6">The sequence shown here is derived from an EMBL/GenBank/DDBJ whole genome shotgun (WGS) entry which is preliminary data.</text>
</comment>
<evidence type="ECO:0000256" key="3">
    <source>
        <dbReference type="ARBA" id="ARBA00022837"/>
    </source>
</evidence>
<dbReference type="InterPro" id="IPR018247">
    <property type="entry name" value="EF_Hand_1_Ca_BS"/>
</dbReference>
<dbReference type="EMBL" id="CAXAMN010012113">
    <property type="protein sequence ID" value="CAK9037240.1"/>
    <property type="molecule type" value="Genomic_DNA"/>
</dbReference>
<protein>
    <recommendedName>
        <fullName evidence="5">EF-hand domain-containing protein</fullName>
    </recommendedName>
</protein>
<dbReference type="SMART" id="SM00054">
    <property type="entry name" value="EFh"/>
    <property type="match status" value="3"/>
</dbReference>
<accession>A0ABP0LDK0</accession>
<evidence type="ECO:0000313" key="7">
    <source>
        <dbReference type="Proteomes" id="UP001642484"/>
    </source>
</evidence>
<dbReference type="CDD" id="cd00051">
    <property type="entry name" value="EFh"/>
    <property type="match status" value="1"/>
</dbReference>
<feature type="domain" description="EF-hand" evidence="5">
    <location>
        <begin position="208"/>
        <end position="243"/>
    </location>
</feature>
<dbReference type="InterPro" id="IPR011992">
    <property type="entry name" value="EF-hand-dom_pair"/>
</dbReference>
<dbReference type="InterPro" id="IPR002048">
    <property type="entry name" value="EF_hand_dom"/>
</dbReference>
<dbReference type="Proteomes" id="UP001642484">
    <property type="component" value="Unassembled WGS sequence"/>
</dbReference>
<keyword evidence="7" id="KW-1185">Reference proteome</keyword>
<feature type="domain" description="EF-hand" evidence="5">
    <location>
        <begin position="244"/>
        <end position="279"/>
    </location>
</feature>
<feature type="domain" description="EF-hand" evidence="5">
    <location>
        <begin position="136"/>
        <end position="171"/>
    </location>
</feature>
<evidence type="ECO:0000256" key="2">
    <source>
        <dbReference type="ARBA" id="ARBA00022737"/>
    </source>
</evidence>
<keyword evidence="2" id="KW-0677">Repeat</keyword>
<reference evidence="6 7" key="1">
    <citation type="submission" date="2024-02" db="EMBL/GenBank/DDBJ databases">
        <authorList>
            <person name="Chen Y."/>
            <person name="Shah S."/>
            <person name="Dougan E. K."/>
            <person name="Thang M."/>
            <person name="Chan C."/>
        </authorList>
    </citation>
    <scope>NUCLEOTIDE SEQUENCE [LARGE SCALE GENOMIC DNA]</scope>
</reference>
<evidence type="ECO:0000259" key="5">
    <source>
        <dbReference type="PROSITE" id="PS50222"/>
    </source>
</evidence>
<dbReference type="PROSITE" id="PS00018">
    <property type="entry name" value="EF_HAND_1"/>
    <property type="match status" value="2"/>
</dbReference>
<dbReference type="Gene3D" id="1.10.238.10">
    <property type="entry name" value="EF-hand"/>
    <property type="match status" value="2"/>
</dbReference>
<proteinExistence type="predicted"/>
<dbReference type="Gene3D" id="1.20.5.2050">
    <property type="match status" value="1"/>
</dbReference>
<dbReference type="Pfam" id="PF13499">
    <property type="entry name" value="EF-hand_7"/>
    <property type="match status" value="1"/>
</dbReference>
<organism evidence="6 7">
    <name type="scientific">Durusdinium trenchii</name>
    <dbReference type="NCBI Taxonomy" id="1381693"/>
    <lineage>
        <taxon>Eukaryota</taxon>
        <taxon>Sar</taxon>
        <taxon>Alveolata</taxon>
        <taxon>Dinophyceae</taxon>
        <taxon>Suessiales</taxon>
        <taxon>Symbiodiniaceae</taxon>
        <taxon>Durusdinium</taxon>
    </lineage>
</organism>
<dbReference type="PRINTS" id="PR01362">
    <property type="entry name" value="CALFLAGIN"/>
</dbReference>
<dbReference type="InterPro" id="IPR003299">
    <property type="entry name" value="Calflagin-bd"/>
</dbReference>
<evidence type="ECO:0000256" key="1">
    <source>
        <dbReference type="ARBA" id="ARBA00022723"/>
    </source>
</evidence>
<keyword evidence="1" id="KW-0479">Metal-binding</keyword>
<dbReference type="PROSITE" id="PS50222">
    <property type="entry name" value="EF_HAND_2"/>
    <property type="match status" value="3"/>
</dbReference>
<feature type="region of interest" description="Disordered" evidence="4">
    <location>
        <begin position="465"/>
        <end position="496"/>
    </location>
</feature>
<dbReference type="SUPFAM" id="SSF47473">
    <property type="entry name" value="EF-hand"/>
    <property type="match status" value="1"/>
</dbReference>
<gene>
    <name evidence="6" type="ORF">CCMP2556_LOCUS20596</name>
</gene>
<name>A0ABP0LDK0_9DINO</name>
<keyword evidence="3" id="KW-0106">Calcium</keyword>